<evidence type="ECO:0008006" key="3">
    <source>
        <dbReference type="Google" id="ProtNLM"/>
    </source>
</evidence>
<proteinExistence type="predicted"/>
<sequence length="116" mass="12397">MDVRLENGVIRQNGLGLPETADGLDALLQRAYIRLNAVRGSFPYDRALGSRIPQMAVTAEHAAEQALGFAREALLGCAEITAERAEIHGNTVTVYLATPLGTGYVTVKKEETGDGI</sequence>
<keyword evidence="2" id="KW-1185">Reference proteome</keyword>
<accession>A0ABS9CRB4</accession>
<comment type="caution">
    <text evidence="1">The sequence shown here is derived from an EMBL/GenBank/DDBJ whole genome shotgun (WGS) entry which is preliminary data.</text>
</comment>
<dbReference type="EMBL" id="JAFBIT010000003">
    <property type="protein sequence ID" value="MCF2653168.1"/>
    <property type="molecule type" value="Genomic_DNA"/>
</dbReference>
<gene>
    <name evidence="1" type="ORF">JQM67_11205</name>
</gene>
<dbReference type="RefSeq" id="WP_235324186.1">
    <property type="nucleotide sequence ID" value="NZ_JAFBIT010000003.1"/>
</dbReference>
<name>A0ABS9CRB4_9FIRM</name>
<evidence type="ECO:0000313" key="2">
    <source>
        <dbReference type="Proteomes" id="UP001299220"/>
    </source>
</evidence>
<organism evidence="1 2">
    <name type="scientific">Anaeromassilibacillus senegalensis</name>
    <dbReference type="NCBI Taxonomy" id="1673717"/>
    <lineage>
        <taxon>Bacteria</taxon>
        <taxon>Bacillati</taxon>
        <taxon>Bacillota</taxon>
        <taxon>Clostridia</taxon>
        <taxon>Eubacteriales</taxon>
        <taxon>Acutalibacteraceae</taxon>
        <taxon>Anaeromassilibacillus</taxon>
    </lineage>
</organism>
<dbReference type="Proteomes" id="UP001299220">
    <property type="component" value="Unassembled WGS sequence"/>
</dbReference>
<protein>
    <recommendedName>
        <fullName evidence="3">DUF2634 domain-containing protein</fullName>
    </recommendedName>
</protein>
<evidence type="ECO:0000313" key="1">
    <source>
        <dbReference type="EMBL" id="MCF2653168.1"/>
    </source>
</evidence>
<reference evidence="1 2" key="1">
    <citation type="submission" date="2020-12" db="EMBL/GenBank/DDBJ databases">
        <title>Whole genome sequences of gut porcine anaerobes.</title>
        <authorList>
            <person name="Kubasova T."/>
            <person name="Jahodarova E."/>
            <person name="Rychlik I."/>
        </authorList>
    </citation>
    <scope>NUCLEOTIDE SEQUENCE [LARGE SCALE GENOMIC DNA]</scope>
    <source>
        <strain evidence="1 2">An867</strain>
    </source>
</reference>